<sequence>MRAPTALRSGARTPCGVRAGAVPLRRAAAAGPAPMQAHRRQAMVPQPAGAAARDVRARALDKAPNATAQAPAGPPAAAPVATDGVTALEITPHVTLLRGSTRERLKYEIEYALKRGTTENTYLVAVPNSAARVLVDVPNQAFADDFVACLQQQTDLANISHVVITHMAPNRFPSLAALLERLLAARGPGAPPVQVVVSNPLIKVLQSGMTGDGAGLLERVRLVPVLGESQIALPGGHSLTAICTPTPRWPDLMVVYDPESRVAFTSKLFSAHVAPGTVSEQDTDQPFDSFGGWEAYSEHWRYFFDCMLAPVAKQAAAALDKLPLAAAPRAAFDRPADFLASLADMWTAAMRGLGGGAFAPAAPAAGNGGGGNALFTYALAPQHGPVVRTCLAQLVREYSAWAAAQVEALEASSVAVLYASAYGNTAALAQAISRGVTKGGIAVNTVNLELSTLDEVVAAVKQADGFIIGSPTLGGHMPTQVQLALGSILREANTRQLPCGVFGSFGWSGEAVDEMEAKLKDGGYGFAFDAIRVKFKPSAKDLMTCEQAGRDLAVQVKRRLKARERGATAGAASIAASGAQLAMGRVVGSLCVVTARDEDATNAMLASWVSQASFDPPGLTIAVKKDRAMETTMTPGNKFAVSMLAEGRYKSAMKVLTKPFQPGQDRLAGLETRESEASGCPVLAEASAHLDCEVVSRMDAADHWVVYAHVVSGAVDNDSVLTAVHHRKVGNHY</sequence>
<dbReference type="SUPFAM" id="SSF50475">
    <property type="entry name" value="FMN-binding split barrel"/>
    <property type="match status" value="1"/>
</dbReference>
<dbReference type="AlphaFoldDB" id="A0A2V0NSL1"/>
<feature type="domain" description="Flavodoxin-like" evidence="3">
    <location>
        <begin position="414"/>
        <end position="553"/>
    </location>
</feature>
<proteinExistence type="predicted"/>
<keyword evidence="2" id="KW-0249">Electron transport</keyword>
<dbReference type="PROSITE" id="PS00201">
    <property type="entry name" value="FLAVODOXIN"/>
    <property type="match status" value="1"/>
</dbReference>
<evidence type="ECO:0000259" key="3">
    <source>
        <dbReference type="PROSITE" id="PS50902"/>
    </source>
</evidence>
<dbReference type="GO" id="GO:0010181">
    <property type="term" value="F:FMN binding"/>
    <property type="evidence" value="ECO:0007669"/>
    <property type="project" value="InterPro"/>
</dbReference>
<comment type="caution">
    <text evidence="4">The sequence shown here is derived from an EMBL/GenBank/DDBJ whole genome shotgun (WGS) entry which is preliminary data.</text>
</comment>
<dbReference type="InterPro" id="IPR008254">
    <property type="entry name" value="Flavodoxin/NO_synth"/>
</dbReference>
<dbReference type="InterPro" id="IPR001226">
    <property type="entry name" value="Flavodoxin_CS"/>
</dbReference>
<dbReference type="STRING" id="307507.A0A2V0NSL1"/>
<evidence type="ECO:0000256" key="2">
    <source>
        <dbReference type="ARBA" id="ARBA00022982"/>
    </source>
</evidence>
<dbReference type="InterPro" id="IPR002563">
    <property type="entry name" value="Flavin_Rdtase-like_dom"/>
</dbReference>
<dbReference type="PANTHER" id="PTHR32145:SF31">
    <property type="entry name" value="FLAVIN REDUCTASE-LIKE FMN-BINDING PROTEIN"/>
    <property type="match status" value="1"/>
</dbReference>
<gene>
    <name evidence="4" type="ORF">Rsub_01238</name>
</gene>
<dbReference type="SUPFAM" id="SSF52218">
    <property type="entry name" value="Flavoproteins"/>
    <property type="match status" value="1"/>
</dbReference>
<dbReference type="PANTHER" id="PTHR32145">
    <property type="entry name" value="DIFLAVIN FLAVOPROTEIN A 2-RELATED"/>
    <property type="match status" value="1"/>
</dbReference>
<dbReference type="Proteomes" id="UP000247498">
    <property type="component" value="Unassembled WGS sequence"/>
</dbReference>
<dbReference type="PROSITE" id="PS50902">
    <property type="entry name" value="FLAVODOXIN_LIKE"/>
    <property type="match status" value="1"/>
</dbReference>
<dbReference type="InterPro" id="IPR029039">
    <property type="entry name" value="Flavoprotein-like_sf"/>
</dbReference>
<dbReference type="InterPro" id="IPR045761">
    <property type="entry name" value="ODP_dom"/>
</dbReference>
<dbReference type="Pfam" id="PF19583">
    <property type="entry name" value="ODP"/>
    <property type="match status" value="1"/>
</dbReference>
<keyword evidence="1" id="KW-0813">Transport</keyword>
<keyword evidence="5" id="KW-1185">Reference proteome</keyword>
<dbReference type="Pfam" id="PF01613">
    <property type="entry name" value="Flavin_Reduct"/>
    <property type="match status" value="1"/>
</dbReference>
<organism evidence="4 5">
    <name type="scientific">Raphidocelis subcapitata</name>
    <dbReference type="NCBI Taxonomy" id="307507"/>
    <lineage>
        <taxon>Eukaryota</taxon>
        <taxon>Viridiplantae</taxon>
        <taxon>Chlorophyta</taxon>
        <taxon>core chlorophytes</taxon>
        <taxon>Chlorophyceae</taxon>
        <taxon>CS clade</taxon>
        <taxon>Sphaeropleales</taxon>
        <taxon>Selenastraceae</taxon>
        <taxon>Raphidocelis</taxon>
    </lineage>
</organism>
<dbReference type="OrthoDB" id="432169at2759"/>
<dbReference type="InterPro" id="IPR012349">
    <property type="entry name" value="Split_barrel_FMN-bd"/>
</dbReference>
<reference evidence="4 5" key="1">
    <citation type="journal article" date="2018" name="Sci. Rep.">
        <title>Raphidocelis subcapitata (=Pseudokirchneriella subcapitata) provides an insight into genome evolution and environmental adaptations in the Sphaeropleales.</title>
        <authorList>
            <person name="Suzuki S."/>
            <person name="Yamaguchi H."/>
            <person name="Nakajima N."/>
            <person name="Kawachi M."/>
        </authorList>
    </citation>
    <scope>NUCLEOTIDE SEQUENCE [LARGE SCALE GENOMIC DNA]</scope>
    <source>
        <strain evidence="4 5">NIES-35</strain>
    </source>
</reference>
<protein>
    <recommendedName>
        <fullName evidence="3">Flavodoxin-like domain-containing protein</fullName>
    </recommendedName>
</protein>
<dbReference type="Gene3D" id="2.30.110.10">
    <property type="entry name" value="Electron Transport, Fmn-binding Protein, Chain A"/>
    <property type="match status" value="1"/>
</dbReference>
<dbReference type="Gene3D" id="3.40.50.360">
    <property type="match status" value="1"/>
</dbReference>
<accession>A0A2V0NSL1</accession>
<dbReference type="SMART" id="SM00903">
    <property type="entry name" value="Flavin_Reduct"/>
    <property type="match status" value="1"/>
</dbReference>
<evidence type="ECO:0000256" key="1">
    <source>
        <dbReference type="ARBA" id="ARBA00022448"/>
    </source>
</evidence>
<evidence type="ECO:0000313" key="4">
    <source>
        <dbReference type="EMBL" id="GBF88523.1"/>
    </source>
</evidence>
<dbReference type="InterPro" id="IPR036866">
    <property type="entry name" value="RibonucZ/Hydroxyglut_hydro"/>
</dbReference>
<name>A0A2V0NSL1_9CHLO</name>
<dbReference type="GO" id="GO:0009055">
    <property type="term" value="F:electron transfer activity"/>
    <property type="evidence" value="ECO:0007669"/>
    <property type="project" value="InterPro"/>
</dbReference>
<dbReference type="EMBL" id="BDRX01000005">
    <property type="protein sequence ID" value="GBF88523.1"/>
    <property type="molecule type" value="Genomic_DNA"/>
</dbReference>
<evidence type="ECO:0000313" key="5">
    <source>
        <dbReference type="Proteomes" id="UP000247498"/>
    </source>
</evidence>
<dbReference type="Pfam" id="PF00258">
    <property type="entry name" value="Flavodoxin_1"/>
    <property type="match status" value="1"/>
</dbReference>
<dbReference type="InterPro" id="IPR051285">
    <property type="entry name" value="NADH_oxidoreductase_modular"/>
</dbReference>
<dbReference type="Gene3D" id="3.60.15.10">
    <property type="entry name" value="Ribonuclease Z/Hydroxyacylglutathione hydrolase-like"/>
    <property type="match status" value="1"/>
</dbReference>
<dbReference type="SUPFAM" id="SSF56281">
    <property type="entry name" value="Metallo-hydrolase/oxidoreductase"/>
    <property type="match status" value="1"/>
</dbReference>
<dbReference type="InParanoid" id="A0A2V0NSL1"/>